<proteinExistence type="predicted"/>
<accession>A0ABU9Y1C0</accession>
<evidence type="ECO:0000313" key="4">
    <source>
        <dbReference type="Proteomes" id="UP001419910"/>
    </source>
</evidence>
<feature type="transmembrane region" description="Helical" evidence="2">
    <location>
        <begin position="7"/>
        <end position="29"/>
    </location>
</feature>
<feature type="compositionally biased region" description="Basic and acidic residues" evidence="1">
    <location>
        <begin position="77"/>
        <end position="87"/>
    </location>
</feature>
<evidence type="ECO:0000256" key="1">
    <source>
        <dbReference type="SAM" id="MobiDB-lite"/>
    </source>
</evidence>
<keyword evidence="2" id="KW-0812">Transmembrane</keyword>
<keyword evidence="2" id="KW-1133">Transmembrane helix</keyword>
<feature type="transmembrane region" description="Helical" evidence="2">
    <location>
        <begin position="35"/>
        <end position="52"/>
    </location>
</feature>
<dbReference type="Proteomes" id="UP001419910">
    <property type="component" value="Unassembled WGS sequence"/>
</dbReference>
<keyword evidence="4" id="KW-1185">Reference proteome</keyword>
<evidence type="ECO:0000256" key="2">
    <source>
        <dbReference type="SAM" id="Phobius"/>
    </source>
</evidence>
<protein>
    <recommendedName>
        <fullName evidence="5">PepSY domain-containing protein</fullName>
    </recommendedName>
</protein>
<gene>
    <name evidence="3" type="ORF">ABC974_08190</name>
</gene>
<keyword evidence="2" id="KW-0472">Membrane</keyword>
<dbReference type="EMBL" id="JBDIME010000005">
    <property type="protein sequence ID" value="MEN2789601.1"/>
    <property type="molecule type" value="Genomic_DNA"/>
</dbReference>
<evidence type="ECO:0008006" key="5">
    <source>
        <dbReference type="Google" id="ProtNLM"/>
    </source>
</evidence>
<feature type="region of interest" description="Disordered" evidence="1">
    <location>
        <begin position="64"/>
        <end position="87"/>
    </location>
</feature>
<name>A0ABU9Y1C0_9SPHN</name>
<dbReference type="RefSeq" id="WP_343889622.1">
    <property type="nucleotide sequence ID" value="NZ_BAAAEH010000022.1"/>
</dbReference>
<evidence type="ECO:0000313" key="3">
    <source>
        <dbReference type="EMBL" id="MEN2789601.1"/>
    </source>
</evidence>
<organism evidence="3 4">
    <name type="scientific">Sphingomonas oligophenolica</name>
    <dbReference type="NCBI Taxonomy" id="301154"/>
    <lineage>
        <taxon>Bacteria</taxon>
        <taxon>Pseudomonadati</taxon>
        <taxon>Pseudomonadota</taxon>
        <taxon>Alphaproteobacteria</taxon>
        <taxon>Sphingomonadales</taxon>
        <taxon>Sphingomonadaceae</taxon>
        <taxon>Sphingomonas</taxon>
    </lineage>
</organism>
<reference evidence="3 4" key="1">
    <citation type="submission" date="2024-05" db="EMBL/GenBank/DDBJ databases">
        <authorList>
            <person name="Liu Q."/>
            <person name="Xin Y.-H."/>
        </authorList>
    </citation>
    <scope>NUCLEOTIDE SEQUENCE [LARGE SCALE GENOMIC DNA]</scope>
    <source>
        <strain evidence="3 4">CGMCC 1.10181</strain>
    </source>
</reference>
<comment type="caution">
    <text evidence="3">The sequence shown here is derived from an EMBL/GenBank/DDBJ whole genome shotgun (WGS) entry which is preliminary data.</text>
</comment>
<sequence>MKRTIIELLHLVAGLIGTALIASLSAWAVPNQEDTIWTVAVGAMLIVAFMAVRPLRLAWRADHGGAASTSTGPSPHSDGKNKDSDLG</sequence>